<organism evidence="1 2">
    <name type="scientific">Pluteus cervinus</name>
    <dbReference type="NCBI Taxonomy" id="181527"/>
    <lineage>
        <taxon>Eukaryota</taxon>
        <taxon>Fungi</taxon>
        <taxon>Dikarya</taxon>
        <taxon>Basidiomycota</taxon>
        <taxon>Agaricomycotina</taxon>
        <taxon>Agaricomycetes</taxon>
        <taxon>Agaricomycetidae</taxon>
        <taxon>Agaricales</taxon>
        <taxon>Pluteineae</taxon>
        <taxon>Pluteaceae</taxon>
        <taxon>Pluteus</taxon>
    </lineage>
</organism>
<evidence type="ECO:0000313" key="2">
    <source>
        <dbReference type="Proteomes" id="UP000308600"/>
    </source>
</evidence>
<proteinExistence type="predicted"/>
<sequence length="519" mass="58084">MSAYLTPSTPSVSATPLLRLRHATSPATTDFHRLPNELKTMVLSYAASSLPNCSAPIFLGLVSREWRALTLSIPALWAEVSLNFDSSPNVFNEDAAAKVDSAFQWLSRAGKQRTTVKIVHLVPKPMYATIGFYSRLYRRLIKKNVTSNLHQLILDVHPHILGCILQPLHKCGGCGRLDHLKICNSWNHNNTPGRRHVPEILDVAGGKGVYQLLTKLTIFDTSPGAPFIRYFSTARPFVTNLTCLDLGHRQVDLGYFAFIHPILERSPQLITLGLTLPGWATDSDSATPSVPLTLQHLTELRVHVVCPRSASAPNASLPTDLRPLFRSLTLPSLRSLIVANGTRDWSPCLLQVLIDLRCRSQFPLIKFSVEGLELDDVLLVALLRSRSTLEQLELVGCEIDSEYLLEHMKYNPSLGDSTTGPPQAPFLPRLRAFKLIDTYGENYDMKASELLDVVMSRWNIQDSDPIVKWQDVTVLIPPLNHLKTWDQRSKEILERFEEQKGIDVELFEEGTDGMDDVGE</sequence>
<protein>
    <submittedName>
        <fullName evidence="1">Uncharacterized protein</fullName>
    </submittedName>
</protein>
<evidence type="ECO:0000313" key="1">
    <source>
        <dbReference type="EMBL" id="TFK63022.1"/>
    </source>
</evidence>
<accession>A0ACD3ADV3</accession>
<gene>
    <name evidence="1" type="ORF">BDN72DRAFT_882326</name>
</gene>
<keyword evidence="2" id="KW-1185">Reference proteome</keyword>
<dbReference type="EMBL" id="ML208544">
    <property type="protein sequence ID" value="TFK63022.1"/>
    <property type="molecule type" value="Genomic_DNA"/>
</dbReference>
<dbReference type="Proteomes" id="UP000308600">
    <property type="component" value="Unassembled WGS sequence"/>
</dbReference>
<name>A0ACD3ADV3_9AGAR</name>
<reference evidence="1 2" key="1">
    <citation type="journal article" date="2019" name="Nat. Ecol. Evol.">
        <title>Megaphylogeny resolves global patterns of mushroom evolution.</title>
        <authorList>
            <person name="Varga T."/>
            <person name="Krizsan K."/>
            <person name="Foldi C."/>
            <person name="Dima B."/>
            <person name="Sanchez-Garcia M."/>
            <person name="Sanchez-Ramirez S."/>
            <person name="Szollosi G.J."/>
            <person name="Szarkandi J.G."/>
            <person name="Papp V."/>
            <person name="Albert L."/>
            <person name="Andreopoulos W."/>
            <person name="Angelini C."/>
            <person name="Antonin V."/>
            <person name="Barry K.W."/>
            <person name="Bougher N.L."/>
            <person name="Buchanan P."/>
            <person name="Buyck B."/>
            <person name="Bense V."/>
            <person name="Catcheside P."/>
            <person name="Chovatia M."/>
            <person name="Cooper J."/>
            <person name="Damon W."/>
            <person name="Desjardin D."/>
            <person name="Finy P."/>
            <person name="Geml J."/>
            <person name="Haridas S."/>
            <person name="Hughes K."/>
            <person name="Justo A."/>
            <person name="Karasinski D."/>
            <person name="Kautmanova I."/>
            <person name="Kiss B."/>
            <person name="Kocsube S."/>
            <person name="Kotiranta H."/>
            <person name="LaButti K.M."/>
            <person name="Lechner B.E."/>
            <person name="Liimatainen K."/>
            <person name="Lipzen A."/>
            <person name="Lukacs Z."/>
            <person name="Mihaltcheva S."/>
            <person name="Morgado L.N."/>
            <person name="Niskanen T."/>
            <person name="Noordeloos M.E."/>
            <person name="Ohm R.A."/>
            <person name="Ortiz-Santana B."/>
            <person name="Ovrebo C."/>
            <person name="Racz N."/>
            <person name="Riley R."/>
            <person name="Savchenko A."/>
            <person name="Shiryaev A."/>
            <person name="Soop K."/>
            <person name="Spirin V."/>
            <person name="Szebenyi C."/>
            <person name="Tomsovsky M."/>
            <person name="Tulloss R.E."/>
            <person name="Uehling J."/>
            <person name="Grigoriev I.V."/>
            <person name="Vagvolgyi C."/>
            <person name="Papp T."/>
            <person name="Martin F.M."/>
            <person name="Miettinen O."/>
            <person name="Hibbett D.S."/>
            <person name="Nagy L.G."/>
        </authorList>
    </citation>
    <scope>NUCLEOTIDE SEQUENCE [LARGE SCALE GENOMIC DNA]</scope>
    <source>
        <strain evidence="1 2">NL-1719</strain>
    </source>
</reference>